<dbReference type="InterPro" id="IPR003673">
    <property type="entry name" value="CoA-Trfase_fam_III"/>
</dbReference>
<evidence type="ECO:0000313" key="1">
    <source>
        <dbReference type="EMBL" id="QKV54992.1"/>
    </source>
</evidence>
<dbReference type="GO" id="GO:0016740">
    <property type="term" value="F:transferase activity"/>
    <property type="evidence" value="ECO:0007669"/>
    <property type="project" value="UniProtKB-KW"/>
</dbReference>
<dbReference type="Pfam" id="PF02515">
    <property type="entry name" value="CoA_transf_3"/>
    <property type="match status" value="1"/>
</dbReference>
<dbReference type="PANTHER" id="PTHR48228">
    <property type="entry name" value="SUCCINYL-COA--D-CITRAMALATE COA-TRANSFERASE"/>
    <property type="match status" value="1"/>
</dbReference>
<reference evidence="1 2" key="1">
    <citation type="submission" date="2020-06" db="EMBL/GenBank/DDBJ databases">
        <title>Acidovorax antarctica sp. nov., isolated from Corinth ice sheet soil, Antarctic Fields Peninsula.</title>
        <authorList>
            <person name="Xu Q."/>
            <person name="Peng F."/>
        </authorList>
    </citation>
    <scope>NUCLEOTIDE SEQUENCE [LARGE SCALE GENOMIC DNA]</scope>
    <source>
        <strain evidence="1 2">16-35-5</strain>
    </source>
</reference>
<protein>
    <submittedName>
        <fullName evidence="1">CoA transferase</fullName>
    </submittedName>
</protein>
<dbReference type="Gene3D" id="3.40.50.10540">
    <property type="entry name" value="Crotonobetainyl-coa:carnitine coa-transferase, domain 1"/>
    <property type="match status" value="1"/>
</dbReference>
<dbReference type="KEGG" id="aant:HUK68_08825"/>
<sequence>MHIPSSWSAIPLQPLRGTRILSLALNLPGPAALLRCAAMGAQCTKLEPLAPQGHASADPMHSYCPPAYEQLHAGMRCLQADLKSADGQEQLHAELAQTQVLLTSFRPGALRKLGLDWETLQERYPQLSMVRIFGATGASADTPGHDLTYQAEAGLLPTGQMPSSLLADMTGALLASEAVLQTQMHRLRCGAGALLDVGLFEAAQWLAQPLHWGMSAPQGVVGGAHAGYRTYPCRDGMVAVAALETHFAGRLCAAAGLPAVGDVATMQQAATHEAISSFLLAHSMAELQEIAVQQDIPLHVIPAAAH</sequence>
<dbReference type="AlphaFoldDB" id="A0A6N1XAC8"/>
<gene>
    <name evidence="1" type="ORF">HUK68_08825</name>
</gene>
<organism evidence="1 2">
    <name type="scientific">Comamonas antarctica</name>
    <dbReference type="NCBI Taxonomy" id="2743470"/>
    <lineage>
        <taxon>Bacteria</taxon>
        <taxon>Pseudomonadati</taxon>
        <taxon>Pseudomonadota</taxon>
        <taxon>Betaproteobacteria</taxon>
        <taxon>Burkholderiales</taxon>
        <taxon>Comamonadaceae</taxon>
        <taxon>Comamonas</taxon>
    </lineage>
</organism>
<dbReference type="EMBL" id="CP054840">
    <property type="protein sequence ID" value="QKV54992.1"/>
    <property type="molecule type" value="Genomic_DNA"/>
</dbReference>
<dbReference type="InterPro" id="IPR050509">
    <property type="entry name" value="CoA-transferase_III"/>
</dbReference>
<dbReference type="Gene3D" id="3.30.1540.10">
    <property type="entry name" value="formyl-coa transferase, domain 3"/>
    <property type="match status" value="1"/>
</dbReference>
<evidence type="ECO:0000313" key="2">
    <source>
        <dbReference type="Proteomes" id="UP000509579"/>
    </source>
</evidence>
<keyword evidence="2" id="KW-1185">Reference proteome</keyword>
<proteinExistence type="predicted"/>
<dbReference type="InterPro" id="IPR023606">
    <property type="entry name" value="CoA-Trfase_III_dom_1_sf"/>
</dbReference>
<dbReference type="Proteomes" id="UP000509579">
    <property type="component" value="Chromosome"/>
</dbReference>
<name>A0A6N1XAC8_9BURK</name>
<dbReference type="InterPro" id="IPR044855">
    <property type="entry name" value="CoA-Trfase_III_dom3_sf"/>
</dbReference>
<keyword evidence="1" id="KW-0808">Transferase</keyword>
<dbReference type="SUPFAM" id="SSF89796">
    <property type="entry name" value="CoA-transferase family III (CaiB/BaiF)"/>
    <property type="match status" value="1"/>
</dbReference>
<accession>A0A6N1XAC8</accession>
<dbReference type="PANTHER" id="PTHR48228:SF5">
    <property type="entry name" value="ALPHA-METHYLACYL-COA RACEMASE"/>
    <property type="match status" value="1"/>
</dbReference>